<dbReference type="EMBL" id="FR944201">
    <property type="protein sequence ID" value="CDQ99197.1"/>
    <property type="molecule type" value="Genomic_DNA"/>
</dbReference>
<feature type="non-terminal residue" evidence="2">
    <location>
        <position position="66"/>
    </location>
</feature>
<sequence>MSCFFQPFYNKVYYPYLPETQGTHSSAGIPSALNSPLSQPSSSSRSMSASTSTTIPPFKFRPRRES</sequence>
<feature type="compositionally biased region" description="Low complexity" evidence="1">
    <location>
        <begin position="31"/>
        <end position="53"/>
    </location>
</feature>
<proteinExistence type="predicted"/>
<gene>
    <name evidence="2" type="ORF">GSONMT00062005001</name>
</gene>
<dbReference type="AlphaFoldDB" id="A0A060Z5R4"/>
<dbReference type="STRING" id="8022.A0A060Z5R4"/>
<evidence type="ECO:0000313" key="3">
    <source>
        <dbReference type="Proteomes" id="UP000193380"/>
    </source>
</evidence>
<organism evidence="2 3">
    <name type="scientific">Oncorhynchus mykiss</name>
    <name type="common">Rainbow trout</name>
    <name type="synonym">Salmo gairdneri</name>
    <dbReference type="NCBI Taxonomy" id="8022"/>
    <lineage>
        <taxon>Eukaryota</taxon>
        <taxon>Metazoa</taxon>
        <taxon>Chordata</taxon>
        <taxon>Craniata</taxon>
        <taxon>Vertebrata</taxon>
        <taxon>Euteleostomi</taxon>
        <taxon>Actinopterygii</taxon>
        <taxon>Neopterygii</taxon>
        <taxon>Teleostei</taxon>
        <taxon>Protacanthopterygii</taxon>
        <taxon>Salmoniformes</taxon>
        <taxon>Salmonidae</taxon>
        <taxon>Salmoninae</taxon>
        <taxon>Oncorhynchus</taxon>
    </lineage>
</organism>
<dbReference type="PaxDb" id="8022-A0A060Z5R4"/>
<protein>
    <submittedName>
        <fullName evidence="2">Uncharacterized protein</fullName>
    </submittedName>
</protein>
<accession>A0A060Z5R4</accession>
<name>A0A060Z5R4_ONCMY</name>
<evidence type="ECO:0000313" key="2">
    <source>
        <dbReference type="EMBL" id="CDQ99197.1"/>
    </source>
</evidence>
<evidence type="ECO:0000256" key="1">
    <source>
        <dbReference type="SAM" id="MobiDB-lite"/>
    </source>
</evidence>
<reference evidence="2" key="1">
    <citation type="journal article" date="2014" name="Nat. Commun.">
        <title>The rainbow trout genome provides novel insights into evolution after whole-genome duplication in vertebrates.</title>
        <authorList>
            <person name="Berthelot C."/>
            <person name="Brunet F."/>
            <person name="Chalopin D."/>
            <person name="Juanchich A."/>
            <person name="Bernard M."/>
            <person name="Noel B."/>
            <person name="Bento P."/>
            <person name="Da Silva C."/>
            <person name="Labadie K."/>
            <person name="Alberti A."/>
            <person name="Aury J.M."/>
            <person name="Louis A."/>
            <person name="Dehais P."/>
            <person name="Bardou P."/>
            <person name="Montfort J."/>
            <person name="Klopp C."/>
            <person name="Cabau C."/>
            <person name="Gaspin C."/>
            <person name="Thorgaard G.H."/>
            <person name="Boussaha M."/>
            <person name="Quillet E."/>
            <person name="Guyomard R."/>
            <person name="Galiana D."/>
            <person name="Bobe J."/>
            <person name="Volff J.N."/>
            <person name="Genet C."/>
            <person name="Wincker P."/>
            <person name="Jaillon O."/>
            <person name="Roest Crollius H."/>
            <person name="Guiguen Y."/>
        </authorList>
    </citation>
    <scope>NUCLEOTIDE SEQUENCE [LARGE SCALE GENOMIC DNA]</scope>
</reference>
<feature type="region of interest" description="Disordered" evidence="1">
    <location>
        <begin position="23"/>
        <end position="66"/>
    </location>
</feature>
<reference evidence="2" key="2">
    <citation type="submission" date="2014-03" db="EMBL/GenBank/DDBJ databases">
        <authorList>
            <person name="Genoscope - CEA"/>
        </authorList>
    </citation>
    <scope>NUCLEOTIDE SEQUENCE</scope>
</reference>
<dbReference type="Proteomes" id="UP000193380">
    <property type="component" value="Unassembled WGS sequence"/>
</dbReference>